<organism evidence="1 2">
    <name type="scientific">Croceicoccus marinus</name>
    <dbReference type="NCBI Taxonomy" id="450378"/>
    <lineage>
        <taxon>Bacteria</taxon>
        <taxon>Pseudomonadati</taxon>
        <taxon>Pseudomonadota</taxon>
        <taxon>Alphaproteobacteria</taxon>
        <taxon>Sphingomonadales</taxon>
        <taxon>Erythrobacteraceae</taxon>
        <taxon>Croceicoccus</taxon>
    </lineage>
</organism>
<dbReference type="Proteomes" id="UP000195807">
    <property type="component" value="Chromosome"/>
</dbReference>
<protein>
    <submittedName>
        <fullName evidence="1">Uncharacterized protein</fullName>
    </submittedName>
</protein>
<gene>
    <name evidence="1" type="ORF">A9D14_11805</name>
</gene>
<dbReference type="AlphaFoldDB" id="A0A1Z1FDI0"/>
<evidence type="ECO:0000313" key="1">
    <source>
        <dbReference type="EMBL" id="ARU16737.1"/>
    </source>
</evidence>
<keyword evidence="2" id="KW-1185">Reference proteome</keyword>
<reference evidence="1 2" key="1">
    <citation type="submission" date="2017-01" db="EMBL/GenBank/DDBJ databases">
        <title>Complete genome sequence of esterase-producing bacterium Croceicoccus marinus E4A9.</title>
        <authorList>
            <person name="Wu Y.-H."/>
            <person name="Cheng H."/>
            <person name="Xu L."/>
            <person name="Huo Y.-Y."/>
            <person name="Wang C.-S."/>
            <person name="Xu X.-W."/>
        </authorList>
    </citation>
    <scope>NUCLEOTIDE SEQUENCE [LARGE SCALE GENOMIC DNA]</scope>
    <source>
        <strain evidence="1 2">E4A9</strain>
    </source>
</reference>
<accession>A0A1Z1FDI0</accession>
<sequence length="62" mass="7146">MRKKGVREKWVSENGVSEKAIRPAAPATIPRPARGADGFSQNNQRLIVFRYLSIDDMRQRIY</sequence>
<name>A0A1Z1FDI0_9SPHN</name>
<proteinExistence type="predicted"/>
<dbReference type="EMBL" id="CP019602">
    <property type="protein sequence ID" value="ARU16737.1"/>
    <property type="molecule type" value="Genomic_DNA"/>
</dbReference>
<dbReference type="KEGG" id="cman:A9D14_11805"/>
<evidence type="ECO:0000313" key="2">
    <source>
        <dbReference type="Proteomes" id="UP000195807"/>
    </source>
</evidence>